<gene>
    <name evidence="8" type="ORF">LSAT_V11C400164700</name>
</gene>
<dbReference type="EMBL" id="NBSK02000004">
    <property type="protein sequence ID" value="KAJ0210357.1"/>
    <property type="molecule type" value="Genomic_DNA"/>
</dbReference>
<dbReference type="FunFam" id="3.80.10.10:FF:000299">
    <property type="entry name" value="Piriformospora indica-insensitive protein 2"/>
    <property type="match status" value="1"/>
</dbReference>
<dbReference type="InterPro" id="IPR046959">
    <property type="entry name" value="PRK1-6/SRF4-like"/>
</dbReference>
<feature type="signal peptide" evidence="7">
    <location>
        <begin position="1"/>
        <end position="23"/>
    </location>
</feature>
<name>A0A9R1VSX1_LACSA</name>
<keyword evidence="3" id="KW-0433">Leucine-rich repeat</keyword>
<keyword evidence="9" id="KW-1185">Reference proteome</keyword>
<dbReference type="Gramene" id="rna-gnl|WGS:NBSK|LSAT_4X19380_mrna">
    <property type="protein sequence ID" value="cds-PLY62828.1"/>
    <property type="gene ID" value="gene-LSAT_4X19380"/>
</dbReference>
<keyword evidence="2" id="KW-1003">Cell membrane</keyword>
<dbReference type="Gene3D" id="3.80.10.10">
    <property type="entry name" value="Ribonuclease Inhibitor"/>
    <property type="match status" value="3"/>
</dbReference>
<sequence>MDLRFRNDGFLFVLMLTILGLNGMCIDEDVVGAPMAKTEQEALYIAVQGFVGKWWNGSDLYPDPCGWTPIQGVSCDVIDGLWYVTDISIGQVHDNSLPCAQNPEFKPHLFQLQHLKSLSFFNCIISSPQGPITFQKAKWDALSNTLESMEFRGNPGLRGEIPTTFGNLKKLQSLVLIGNGLSGDLPESIGELTQLKRLVLSGNSFSGKIPDVYGNLSELLIMDLSRNSLSGSLPLTFGGLTSILKFDFSKNKLEGEIPYQISNLKNLTLFDLSNNNISGELNFANQEMSSLQELILASNSITGDLKNVNWKNLQELMVLDLSDMKLTGGIPESFSNMKNLRFLGLNDNNLSGNLSPKLAELKNLTALYVNGNNLDGDLKFPVEFYRKMGRRFGAWNNSKLCFPVGRMAAGVRPFGVKVCQ</sequence>
<dbReference type="PANTHER" id="PTHR48007:SF76">
    <property type="entry name" value="OS03G0145102 PROTEIN"/>
    <property type="match status" value="1"/>
</dbReference>
<dbReference type="InterPro" id="IPR001611">
    <property type="entry name" value="Leu-rich_rpt"/>
</dbReference>
<keyword evidence="5" id="KW-0677">Repeat</keyword>
<organism evidence="8 9">
    <name type="scientific">Lactuca sativa</name>
    <name type="common">Garden lettuce</name>
    <dbReference type="NCBI Taxonomy" id="4236"/>
    <lineage>
        <taxon>Eukaryota</taxon>
        <taxon>Viridiplantae</taxon>
        <taxon>Streptophyta</taxon>
        <taxon>Embryophyta</taxon>
        <taxon>Tracheophyta</taxon>
        <taxon>Spermatophyta</taxon>
        <taxon>Magnoliopsida</taxon>
        <taxon>eudicotyledons</taxon>
        <taxon>Gunneridae</taxon>
        <taxon>Pentapetalae</taxon>
        <taxon>asterids</taxon>
        <taxon>campanulids</taxon>
        <taxon>Asterales</taxon>
        <taxon>Asteraceae</taxon>
        <taxon>Cichorioideae</taxon>
        <taxon>Cichorieae</taxon>
        <taxon>Lactucinae</taxon>
        <taxon>Lactuca</taxon>
    </lineage>
</organism>
<keyword evidence="4 7" id="KW-0732">Signal</keyword>
<evidence type="ECO:0000256" key="6">
    <source>
        <dbReference type="ARBA" id="ARBA00023136"/>
    </source>
</evidence>
<dbReference type="Pfam" id="PF13855">
    <property type="entry name" value="LRR_8"/>
    <property type="match status" value="1"/>
</dbReference>
<evidence type="ECO:0000256" key="1">
    <source>
        <dbReference type="ARBA" id="ARBA00004236"/>
    </source>
</evidence>
<accession>A0A9R1VSX1</accession>
<dbReference type="GO" id="GO:0051707">
    <property type="term" value="P:response to other organism"/>
    <property type="evidence" value="ECO:0007669"/>
    <property type="project" value="UniProtKB-ARBA"/>
</dbReference>
<evidence type="ECO:0000256" key="4">
    <source>
        <dbReference type="ARBA" id="ARBA00022729"/>
    </source>
</evidence>
<evidence type="ECO:0000256" key="5">
    <source>
        <dbReference type="ARBA" id="ARBA00022737"/>
    </source>
</evidence>
<evidence type="ECO:0000256" key="3">
    <source>
        <dbReference type="ARBA" id="ARBA00022614"/>
    </source>
</evidence>
<keyword evidence="6" id="KW-0472">Membrane</keyword>
<dbReference type="GO" id="GO:0005886">
    <property type="term" value="C:plasma membrane"/>
    <property type="evidence" value="ECO:0007669"/>
    <property type="project" value="UniProtKB-SubCell"/>
</dbReference>
<dbReference type="Proteomes" id="UP000235145">
    <property type="component" value="Unassembled WGS sequence"/>
</dbReference>
<feature type="chain" id="PRO_5040210785" description="Leucine-rich repeat-containing N-terminal plant-type domain-containing protein" evidence="7">
    <location>
        <begin position="24"/>
        <end position="420"/>
    </location>
</feature>
<comment type="caution">
    <text evidence="8">The sequence shown here is derived from an EMBL/GenBank/DDBJ whole genome shotgun (WGS) entry which is preliminary data.</text>
</comment>
<dbReference type="OrthoDB" id="676979at2759"/>
<protein>
    <recommendedName>
        <fullName evidence="10">Leucine-rich repeat-containing N-terminal plant-type domain-containing protein</fullName>
    </recommendedName>
</protein>
<dbReference type="Pfam" id="PF00560">
    <property type="entry name" value="LRR_1"/>
    <property type="match status" value="3"/>
</dbReference>
<dbReference type="FunFam" id="3.80.10.10:FF:000269">
    <property type="entry name" value="Piriformospora indica-insensitive protein 2"/>
    <property type="match status" value="1"/>
</dbReference>
<evidence type="ECO:0000256" key="7">
    <source>
        <dbReference type="SAM" id="SignalP"/>
    </source>
</evidence>
<dbReference type="PANTHER" id="PTHR48007">
    <property type="entry name" value="LEUCINE-RICH REPEAT RECEPTOR-LIKE PROTEIN KINASE PXC1"/>
    <property type="match status" value="1"/>
</dbReference>
<dbReference type="SUPFAM" id="SSF52058">
    <property type="entry name" value="L domain-like"/>
    <property type="match status" value="1"/>
</dbReference>
<evidence type="ECO:0000313" key="8">
    <source>
        <dbReference type="EMBL" id="KAJ0210357.1"/>
    </source>
</evidence>
<evidence type="ECO:0000313" key="9">
    <source>
        <dbReference type="Proteomes" id="UP000235145"/>
    </source>
</evidence>
<dbReference type="InterPro" id="IPR032675">
    <property type="entry name" value="LRR_dom_sf"/>
</dbReference>
<evidence type="ECO:0008006" key="10">
    <source>
        <dbReference type="Google" id="ProtNLM"/>
    </source>
</evidence>
<proteinExistence type="predicted"/>
<comment type="subcellular location">
    <subcellularLocation>
        <location evidence="1">Cell membrane</location>
    </subcellularLocation>
</comment>
<dbReference type="AlphaFoldDB" id="A0A9R1VSX1"/>
<evidence type="ECO:0000256" key="2">
    <source>
        <dbReference type="ARBA" id="ARBA00022475"/>
    </source>
</evidence>
<reference evidence="8 9" key="1">
    <citation type="journal article" date="2017" name="Nat. Commun.">
        <title>Genome assembly with in vitro proximity ligation data and whole-genome triplication in lettuce.</title>
        <authorList>
            <person name="Reyes-Chin-Wo S."/>
            <person name="Wang Z."/>
            <person name="Yang X."/>
            <person name="Kozik A."/>
            <person name="Arikit S."/>
            <person name="Song C."/>
            <person name="Xia L."/>
            <person name="Froenicke L."/>
            <person name="Lavelle D.O."/>
            <person name="Truco M.J."/>
            <person name="Xia R."/>
            <person name="Zhu S."/>
            <person name="Xu C."/>
            <person name="Xu H."/>
            <person name="Xu X."/>
            <person name="Cox K."/>
            <person name="Korf I."/>
            <person name="Meyers B.C."/>
            <person name="Michelmore R.W."/>
        </authorList>
    </citation>
    <scope>NUCLEOTIDE SEQUENCE [LARGE SCALE GENOMIC DNA]</scope>
    <source>
        <strain evidence="9">cv. Salinas</strain>
        <tissue evidence="8">Seedlings</tissue>
    </source>
</reference>